<dbReference type="PANTHER" id="PTHR42718:SF9">
    <property type="entry name" value="MAJOR FACILITATOR SUPERFAMILY MULTIDRUG TRANSPORTER MFSC"/>
    <property type="match status" value="1"/>
</dbReference>
<feature type="transmembrane region" description="Helical" evidence="6">
    <location>
        <begin position="418"/>
        <end position="441"/>
    </location>
</feature>
<feature type="transmembrane region" description="Helical" evidence="6">
    <location>
        <begin position="124"/>
        <end position="144"/>
    </location>
</feature>
<feature type="transmembrane region" description="Helical" evidence="6">
    <location>
        <begin position="95"/>
        <end position="112"/>
    </location>
</feature>
<feature type="transmembrane region" description="Helical" evidence="6">
    <location>
        <begin position="323"/>
        <end position="340"/>
    </location>
</feature>
<dbReference type="CDD" id="cd17321">
    <property type="entry name" value="MFS_MMR_MDR_like"/>
    <property type="match status" value="1"/>
</dbReference>
<keyword evidence="4 6" id="KW-1133">Transmembrane helix</keyword>
<keyword evidence="5 6" id="KW-0472">Membrane</keyword>
<keyword evidence="3 6" id="KW-0812">Transmembrane</keyword>
<evidence type="ECO:0000256" key="1">
    <source>
        <dbReference type="ARBA" id="ARBA00004651"/>
    </source>
</evidence>
<evidence type="ECO:0000256" key="6">
    <source>
        <dbReference type="SAM" id="Phobius"/>
    </source>
</evidence>
<name>A0ABS4UTK3_9ACTN</name>
<evidence type="ECO:0000256" key="5">
    <source>
        <dbReference type="ARBA" id="ARBA00023136"/>
    </source>
</evidence>
<feature type="transmembrane region" description="Helical" evidence="6">
    <location>
        <begin position="287"/>
        <end position="311"/>
    </location>
</feature>
<feature type="transmembrane region" description="Helical" evidence="6">
    <location>
        <begin position="183"/>
        <end position="203"/>
    </location>
</feature>
<dbReference type="PROSITE" id="PS50850">
    <property type="entry name" value="MFS"/>
    <property type="match status" value="1"/>
</dbReference>
<feature type="domain" description="Major facilitator superfamily (MFS) profile" evidence="7">
    <location>
        <begin position="26"/>
        <end position="492"/>
    </location>
</feature>
<accession>A0ABS4UTK3</accession>
<dbReference type="InterPro" id="IPR036259">
    <property type="entry name" value="MFS_trans_sf"/>
</dbReference>
<evidence type="ECO:0000256" key="4">
    <source>
        <dbReference type="ARBA" id="ARBA00022989"/>
    </source>
</evidence>
<dbReference type="Gene3D" id="1.20.1250.20">
    <property type="entry name" value="MFS general substrate transporter like domains"/>
    <property type="match status" value="2"/>
</dbReference>
<sequence length="511" mass="53500">MTAAAPGQNLPGGPAAPATWRPTDGWLLGIVLAVINFWLFAQTLLNVIPGVQNSLGLAPTVANLAVSITALMSGLFIVVFGGLADRVGRVRVMKVGIWLSVVGSLLIALTPAKHGALTSSLMMSGRIVQGLSAACVMPSTIALIKTFYEGKDRQRALSFWSIGSWGGSGFCSLFGGLMAVSPLGWRSIFYISIVLSLIALYLVRSTPESRATAGPTGQFDWGGLITFVVAMLAINVFISQGPKLGWFSYASLSLLVVFVTAILVFFHLETHRTSAFIDLGIFRNATFSGATLSNFLLNGAAGTLVVALGLVQQAAGWTSLQSGLLTLGYLGAILATIRVGERLLQRFGPKRPMLWGSATTAAGVLLTSMTFVLIRQYAVLAFIGFTLFGIGLGMYATPSTDAAMSNVPADEVGAAAGLYKMASSLGSAFGVALSATIYAAASHLPSDLVPHIFWGNQANVALRFGGGLALLFNVFMCVGALISIMVTVPATQPQPEREAKPEVPAVPNFGS</sequence>
<dbReference type="PANTHER" id="PTHR42718">
    <property type="entry name" value="MAJOR FACILITATOR SUPERFAMILY MULTIDRUG TRANSPORTER MFSC"/>
    <property type="match status" value="1"/>
</dbReference>
<evidence type="ECO:0000256" key="2">
    <source>
        <dbReference type="ARBA" id="ARBA00022448"/>
    </source>
</evidence>
<feature type="transmembrane region" description="Helical" evidence="6">
    <location>
        <begin position="377"/>
        <end position="397"/>
    </location>
</feature>
<organism evidence="8 9">
    <name type="scientific">Kribbella aluminosa</name>
    <dbReference type="NCBI Taxonomy" id="416017"/>
    <lineage>
        <taxon>Bacteria</taxon>
        <taxon>Bacillati</taxon>
        <taxon>Actinomycetota</taxon>
        <taxon>Actinomycetes</taxon>
        <taxon>Propionibacteriales</taxon>
        <taxon>Kribbellaceae</taxon>
        <taxon>Kribbella</taxon>
    </lineage>
</organism>
<evidence type="ECO:0000256" key="3">
    <source>
        <dbReference type="ARBA" id="ARBA00022692"/>
    </source>
</evidence>
<evidence type="ECO:0000259" key="7">
    <source>
        <dbReference type="PROSITE" id="PS50850"/>
    </source>
</evidence>
<dbReference type="Pfam" id="PF07690">
    <property type="entry name" value="MFS_1"/>
    <property type="match status" value="2"/>
</dbReference>
<comment type="subcellular location">
    <subcellularLocation>
        <location evidence="1">Cell membrane</location>
        <topology evidence="1">Multi-pass membrane protein</topology>
    </subcellularLocation>
</comment>
<dbReference type="EMBL" id="JAGINT010000002">
    <property type="protein sequence ID" value="MBP2354967.1"/>
    <property type="molecule type" value="Genomic_DNA"/>
</dbReference>
<proteinExistence type="predicted"/>
<dbReference type="Proteomes" id="UP000755585">
    <property type="component" value="Unassembled WGS sequence"/>
</dbReference>
<dbReference type="InterPro" id="IPR011701">
    <property type="entry name" value="MFS"/>
</dbReference>
<feature type="transmembrane region" description="Helical" evidence="6">
    <location>
        <begin position="244"/>
        <end position="266"/>
    </location>
</feature>
<feature type="transmembrane region" description="Helical" evidence="6">
    <location>
        <begin position="60"/>
        <end position="83"/>
    </location>
</feature>
<protein>
    <submittedName>
        <fullName evidence="8">DHA2 family multidrug resistance protein-like MFS transporter</fullName>
    </submittedName>
</protein>
<feature type="transmembrane region" description="Helical" evidence="6">
    <location>
        <begin position="26"/>
        <end position="48"/>
    </location>
</feature>
<dbReference type="InterPro" id="IPR020846">
    <property type="entry name" value="MFS_dom"/>
</dbReference>
<gene>
    <name evidence="8" type="ORF">JOF29_006077</name>
</gene>
<keyword evidence="2" id="KW-0813">Transport</keyword>
<dbReference type="SUPFAM" id="SSF103473">
    <property type="entry name" value="MFS general substrate transporter"/>
    <property type="match status" value="1"/>
</dbReference>
<feature type="transmembrane region" description="Helical" evidence="6">
    <location>
        <begin position="461"/>
        <end position="488"/>
    </location>
</feature>
<keyword evidence="9" id="KW-1185">Reference proteome</keyword>
<evidence type="ECO:0000313" key="8">
    <source>
        <dbReference type="EMBL" id="MBP2354967.1"/>
    </source>
</evidence>
<feature type="transmembrane region" description="Helical" evidence="6">
    <location>
        <begin position="352"/>
        <end position="371"/>
    </location>
</feature>
<feature type="transmembrane region" description="Helical" evidence="6">
    <location>
        <begin position="156"/>
        <end position="177"/>
    </location>
</feature>
<evidence type="ECO:0000313" key="9">
    <source>
        <dbReference type="Proteomes" id="UP000755585"/>
    </source>
</evidence>
<dbReference type="RefSeq" id="WP_209697698.1">
    <property type="nucleotide sequence ID" value="NZ_BAAAVU010000015.1"/>
</dbReference>
<reference evidence="8 9" key="1">
    <citation type="submission" date="2021-03" db="EMBL/GenBank/DDBJ databases">
        <title>Sequencing the genomes of 1000 actinobacteria strains.</title>
        <authorList>
            <person name="Klenk H.-P."/>
        </authorList>
    </citation>
    <scope>NUCLEOTIDE SEQUENCE [LARGE SCALE GENOMIC DNA]</scope>
    <source>
        <strain evidence="8 9">DSM 18824</strain>
    </source>
</reference>
<feature type="transmembrane region" description="Helical" evidence="6">
    <location>
        <begin position="219"/>
        <end position="238"/>
    </location>
</feature>
<comment type="caution">
    <text evidence="8">The sequence shown here is derived from an EMBL/GenBank/DDBJ whole genome shotgun (WGS) entry which is preliminary data.</text>
</comment>